<dbReference type="Pfam" id="PF11176">
    <property type="entry name" value="Tma16"/>
    <property type="match status" value="1"/>
</dbReference>
<evidence type="ECO:0008006" key="5">
    <source>
        <dbReference type="Google" id="ProtNLM"/>
    </source>
</evidence>
<evidence type="ECO:0000256" key="2">
    <source>
        <dbReference type="SAM" id="MobiDB-lite"/>
    </source>
</evidence>
<dbReference type="FunFam" id="1.20.1440.170:FF:000001">
    <property type="entry name" value="Translation machinery-associated 16 homolog"/>
    <property type="match status" value="1"/>
</dbReference>
<accession>A0AAD9KXQ1</accession>
<feature type="region of interest" description="Disordered" evidence="2">
    <location>
        <begin position="160"/>
        <end position="197"/>
    </location>
</feature>
<organism evidence="3 4">
    <name type="scientific">Ridgeia piscesae</name>
    <name type="common">Tubeworm</name>
    <dbReference type="NCBI Taxonomy" id="27915"/>
    <lineage>
        <taxon>Eukaryota</taxon>
        <taxon>Metazoa</taxon>
        <taxon>Spiralia</taxon>
        <taxon>Lophotrochozoa</taxon>
        <taxon>Annelida</taxon>
        <taxon>Polychaeta</taxon>
        <taxon>Sedentaria</taxon>
        <taxon>Canalipalpata</taxon>
        <taxon>Sabellida</taxon>
        <taxon>Siboglinidae</taxon>
        <taxon>Ridgeia</taxon>
    </lineage>
</organism>
<name>A0AAD9KXQ1_RIDPI</name>
<dbReference type="GO" id="GO:0005634">
    <property type="term" value="C:nucleus"/>
    <property type="evidence" value="ECO:0007669"/>
    <property type="project" value="TreeGrafter"/>
</dbReference>
<comment type="caution">
    <text evidence="3">The sequence shown here is derived from an EMBL/GenBank/DDBJ whole genome shotgun (WGS) entry which is preliminary data.</text>
</comment>
<reference evidence="3" key="1">
    <citation type="journal article" date="2023" name="Mol. Biol. Evol.">
        <title>Third-Generation Sequencing Reveals the Adaptive Role of the Epigenome in Three Deep-Sea Polychaetes.</title>
        <authorList>
            <person name="Perez M."/>
            <person name="Aroh O."/>
            <person name="Sun Y."/>
            <person name="Lan Y."/>
            <person name="Juniper S.K."/>
            <person name="Young C.R."/>
            <person name="Angers B."/>
            <person name="Qian P.Y."/>
        </authorList>
    </citation>
    <scope>NUCLEOTIDE SEQUENCE</scope>
    <source>
        <strain evidence="3">R07B-5</strain>
    </source>
</reference>
<gene>
    <name evidence="3" type="ORF">NP493_498g02006</name>
</gene>
<dbReference type="InterPro" id="IPR021346">
    <property type="entry name" value="Tma16"/>
</dbReference>
<sequence length="197" mass="22917">MPKDKTKGLKTKVVHPNSRQAMQLARSTFRDVRLQKKQKTKSLKVEFLGEKLKWFQDNLEEEKPTYTKEEAQELIDRYLHRFDDELEQIEIVNSIKGRSGQQHVSRKHAITMTLEQETGEYNGQGLEIPDIINGKNLKVFREWTGEMRFTPNIKMRQLKAADQRQVEKKTTSGMEATKDTASGMEATEEMCGREEVK</sequence>
<dbReference type="PANTHER" id="PTHR13349">
    <property type="entry name" value="TRANSLATION MACHINERY-ASSOCIATED PROTEIN 16"/>
    <property type="match status" value="1"/>
</dbReference>
<dbReference type="PANTHER" id="PTHR13349:SF2">
    <property type="entry name" value="TRANSLATION MACHINERY-ASSOCIATED PROTEIN 16"/>
    <property type="match status" value="1"/>
</dbReference>
<evidence type="ECO:0000256" key="1">
    <source>
        <dbReference type="ARBA" id="ARBA00034127"/>
    </source>
</evidence>
<proteinExistence type="inferred from homology"/>
<keyword evidence="4" id="KW-1185">Reference proteome</keyword>
<dbReference type="Gene3D" id="1.20.1440.170">
    <property type="entry name" value="Translation machinery-associated protein 16-like"/>
    <property type="match status" value="1"/>
</dbReference>
<dbReference type="InterPro" id="IPR038356">
    <property type="entry name" value="Tma16_sf"/>
</dbReference>
<evidence type="ECO:0000313" key="3">
    <source>
        <dbReference type="EMBL" id="KAK2179331.1"/>
    </source>
</evidence>
<comment type="similarity">
    <text evidence="1">Belongs to the TMA16 family.</text>
</comment>
<feature type="compositionally biased region" description="Basic and acidic residues" evidence="2">
    <location>
        <begin position="160"/>
        <end position="170"/>
    </location>
</feature>
<evidence type="ECO:0000313" key="4">
    <source>
        <dbReference type="Proteomes" id="UP001209878"/>
    </source>
</evidence>
<dbReference type="Proteomes" id="UP001209878">
    <property type="component" value="Unassembled WGS sequence"/>
</dbReference>
<dbReference type="AlphaFoldDB" id="A0AAD9KXQ1"/>
<protein>
    <recommendedName>
        <fullName evidence="5">Translation machinery-associated protein 16</fullName>
    </recommendedName>
</protein>
<dbReference type="EMBL" id="JAODUO010000497">
    <property type="protein sequence ID" value="KAK2179331.1"/>
    <property type="molecule type" value="Genomic_DNA"/>
</dbReference>